<evidence type="ECO:0000313" key="2">
    <source>
        <dbReference type="EMBL" id="GES10531.1"/>
    </source>
</evidence>
<name>A0A5M3WTB4_9ACTN</name>
<evidence type="ECO:0000313" key="3">
    <source>
        <dbReference type="Proteomes" id="UP000331127"/>
    </source>
</evidence>
<protein>
    <recommendedName>
        <fullName evidence="1">N-acetyltransferase domain-containing protein</fullName>
    </recommendedName>
</protein>
<dbReference type="PROSITE" id="PS51186">
    <property type="entry name" value="GNAT"/>
    <property type="match status" value="1"/>
</dbReference>
<dbReference type="EMBL" id="BLAE01000022">
    <property type="protein sequence ID" value="GES10531.1"/>
    <property type="molecule type" value="Genomic_DNA"/>
</dbReference>
<organism evidence="2 3">
    <name type="scientific">Acrocarpospora macrocephala</name>
    <dbReference type="NCBI Taxonomy" id="150177"/>
    <lineage>
        <taxon>Bacteria</taxon>
        <taxon>Bacillati</taxon>
        <taxon>Actinomycetota</taxon>
        <taxon>Actinomycetes</taxon>
        <taxon>Streptosporangiales</taxon>
        <taxon>Streptosporangiaceae</taxon>
        <taxon>Acrocarpospora</taxon>
    </lineage>
</organism>
<reference evidence="2 3" key="1">
    <citation type="submission" date="2019-10" db="EMBL/GenBank/DDBJ databases">
        <title>Whole genome shotgun sequence of Acrocarpospora macrocephala NBRC 16266.</title>
        <authorList>
            <person name="Ichikawa N."/>
            <person name="Kimura A."/>
            <person name="Kitahashi Y."/>
            <person name="Komaki H."/>
            <person name="Oguchi A."/>
        </authorList>
    </citation>
    <scope>NUCLEOTIDE SEQUENCE [LARGE SCALE GENOMIC DNA]</scope>
    <source>
        <strain evidence="2 3">NBRC 16266</strain>
    </source>
</reference>
<dbReference type="InterPro" id="IPR016181">
    <property type="entry name" value="Acyl_CoA_acyltransferase"/>
</dbReference>
<dbReference type="AlphaFoldDB" id="A0A5M3WTB4"/>
<feature type="domain" description="N-acetyltransferase" evidence="1">
    <location>
        <begin position="14"/>
        <end position="194"/>
    </location>
</feature>
<dbReference type="Proteomes" id="UP000331127">
    <property type="component" value="Unassembled WGS sequence"/>
</dbReference>
<dbReference type="PANTHER" id="PTHR43792">
    <property type="entry name" value="GNAT FAMILY, PUTATIVE (AFU_ORTHOLOGUE AFUA_3G00765)-RELATED-RELATED"/>
    <property type="match status" value="1"/>
</dbReference>
<dbReference type="Gene3D" id="3.40.630.30">
    <property type="match status" value="1"/>
</dbReference>
<evidence type="ECO:0000259" key="1">
    <source>
        <dbReference type="PROSITE" id="PS51186"/>
    </source>
</evidence>
<accession>A0A5M3WTB4</accession>
<dbReference type="InterPro" id="IPR000182">
    <property type="entry name" value="GNAT_dom"/>
</dbReference>
<dbReference type="InterPro" id="IPR051531">
    <property type="entry name" value="N-acetyltransferase"/>
</dbReference>
<dbReference type="SUPFAM" id="SSF55729">
    <property type="entry name" value="Acyl-CoA N-acyltransferases (Nat)"/>
    <property type="match status" value="1"/>
</dbReference>
<keyword evidence="3" id="KW-1185">Reference proteome</keyword>
<comment type="caution">
    <text evidence="2">The sequence shown here is derived from an EMBL/GenBank/DDBJ whole genome shotgun (WGS) entry which is preliminary data.</text>
</comment>
<dbReference type="GO" id="GO:0016747">
    <property type="term" value="F:acyltransferase activity, transferring groups other than amino-acyl groups"/>
    <property type="evidence" value="ECO:0007669"/>
    <property type="project" value="InterPro"/>
</dbReference>
<sequence>MNHQRLPPAPTKRLAFREMTVDDLDDMAALLADPKVMRYYPKPMNRDEARGWIEWSQHLYREHGHGLWLITLQDTGEFVGNCGLPVQNVEGSVQVEIGYLVRTDLQGNGYATEAATACRDHARDILEAKTLNSSVRCLVDLVLTDDAVVLDSLPSKLESALITPLSILASVYEEGRYLDGAPDEVAELIRALPS</sequence>
<dbReference type="PANTHER" id="PTHR43792:SF1">
    <property type="entry name" value="N-ACETYLTRANSFERASE DOMAIN-CONTAINING PROTEIN"/>
    <property type="match status" value="1"/>
</dbReference>
<gene>
    <name evidence="2" type="ORF">Amac_041280</name>
</gene>
<dbReference type="RefSeq" id="WP_218041187.1">
    <property type="nucleotide sequence ID" value="NZ_BAAAHL010000010.1"/>
</dbReference>
<dbReference type="Pfam" id="PF13302">
    <property type="entry name" value="Acetyltransf_3"/>
    <property type="match status" value="1"/>
</dbReference>
<proteinExistence type="predicted"/>